<dbReference type="FunFam" id="2.60.120.1440:FF:000001">
    <property type="entry name" value="Putative anti-sigma factor"/>
    <property type="match status" value="1"/>
</dbReference>
<evidence type="ECO:0000259" key="3">
    <source>
        <dbReference type="Pfam" id="PF16344"/>
    </source>
</evidence>
<protein>
    <submittedName>
        <fullName evidence="4">DUF4974 domain-containing protein</fullName>
    </submittedName>
</protein>
<dbReference type="InterPro" id="IPR006860">
    <property type="entry name" value="FecR"/>
</dbReference>
<dbReference type="RefSeq" id="WP_122203855.1">
    <property type="nucleotide sequence ID" value="NZ_JAQCRV010000002.1"/>
</dbReference>
<dbReference type="InterPro" id="IPR032508">
    <property type="entry name" value="FecR_C"/>
</dbReference>
<dbReference type="Pfam" id="PF16344">
    <property type="entry name" value="FecR_C"/>
    <property type="match status" value="1"/>
</dbReference>
<dbReference type="EMBL" id="QSII01000002">
    <property type="protein sequence ID" value="RHC89390.1"/>
    <property type="molecule type" value="Genomic_DNA"/>
</dbReference>
<evidence type="ECO:0000313" key="5">
    <source>
        <dbReference type="Proteomes" id="UP000286260"/>
    </source>
</evidence>
<accession>A0A414C786</accession>
<dbReference type="AlphaFoldDB" id="A0A414C786"/>
<dbReference type="Proteomes" id="UP000286260">
    <property type="component" value="Unassembled WGS sequence"/>
</dbReference>
<feature type="transmembrane region" description="Helical" evidence="1">
    <location>
        <begin position="78"/>
        <end position="101"/>
    </location>
</feature>
<comment type="caution">
    <text evidence="4">The sequence shown here is derived from an EMBL/GenBank/DDBJ whole genome shotgun (WGS) entry which is preliminary data.</text>
</comment>
<evidence type="ECO:0000259" key="2">
    <source>
        <dbReference type="Pfam" id="PF04773"/>
    </source>
</evidence>
<proteinExistence type="predicted"/>
<feature type="domain" description="FecR protein" evidence="2">
    <location>
        <begin position="113"/>
        <end position="207"/>
    </location>
</feature>
<gene>
    <name evidence="4" type="ORF">DW828_02205</name>
</gene>
<sequence length="325" mass="37528">MDEQLLIRFLTHTCTPEDLRSIDQWIASGKPNADWLFEMERIWSLKDELRFSDRREIEEAYNRFTLSQGKSKNAKPHFYIYPILKYVAAVIIIGLLGLNLYKMVQPATVGENTVEVPKGQRASLMLSDGTKIWLNSQSKLIYPTQFSDKERNVRLEGEAFFDVAHKEHLPFVVHSPLLAIKVLGTKFNVKAYFDEKSVVTLAEGKVEVETNDCKNRLTLKPNEQVSYSGSSGLALEKNINTNTVKLWMKGEGAFIQCRLDHIVRDLERKFDVKIVITDYSLSSEVFTCRFKDTATIEQVLHLLKETRRLDYLFEGEQIRIFKPLK</sequence>
<organism evidence="4 5">
    <name type="scientific">Parabacteroides merdae</name>
    <dbReference type="NCBI Taxonomy" id="46503"/>
    <lineage>
        <taxon>Bacteria</taxon>
        <taxon>Pseudomonadati</taxon>
        <taxon>Bacteroidota</taxon>
        <taxon>Bacteroidia</taxon>
        <taxon>Bacteroidales</taxon>
        <taxon>Tannerellaceae</taxon>
        <taxon>Parabacteroides</taxon>
    </lineage>
</organism>
<dbReference type="PANTHER" id="PTHR30273">
    <property type="entry name" value="PERIPLASMIC SIGNAL SENSOR AND SIGMA FACTOR ACTIVATOR FECR-RELATED"/>
    <property type="match status" value="1"/>
</dbReference>
<evidence type="ECO:0000256" key="1">
    <source>
        <dbReference type="SAM" id="Phobius"/>
    </source>
</evidence>
<dbReference type="InterPro" id="IPR012373">
    <property type="entry name" value="Ferrdict_sens_TM"/>
</dbReference>
<feature type="domain" description="Protein FecR C-terminal" evidence="3">
    <location>
        <begin position="254"/>
        <end position="320"/>
    </location>
</feature>
<name>A0A414C786_9BACT</name>
<dbReference type="PANTHER" id="PTHR30273:SF2">
    <property type="entry name" value="PROTEIN FECR"/>
    <property type="match status" value="1"/>
</dbReference>
<dbReference type="PIRSF" id="PIRSF018266">
    <property type="entry name" value="FecR"/>
    <property type="match status" value="1"/>
</dbReference>
<keyword evidence="1" id="KW-0812">Transmembrane</keyword>
<evidence type="ECO:0000313" key="4">
    <source>
        <dbReference type="EMBL" id="RHC89390.1"/>
    </source>
</evidence>
<reference evidence="4 5" key="1">
    <citation type="submission" date="2018-08" db="EMBL/GenBank/DDBJ databases">
        <title>A genome reference for cultivated species of the human gut microbiota.</title>
        <authorList>
            <person name="Zou Y."/>
            <person name="Xue W."/>
            <person name="Luo G."/>
        </authorList>
    </citation>
    <scope>NUCLEOTIDE SEQUENCE [LARGE SCALE GENOMIC DNA]</scope>
    <source>
        <strain evidence="4 5">AM34-17</strain>
    </source>
</reference>
<dbReference type="Gene3D" id="2.60.120.1440">
    <property type="match status" value="1"/>
</dbReference>
<dbReference type="GO" id="GO:0016989">
    <property type="term" value="F:sigma factor antagonist activity"/>
    <property type="evidence" value="ECO:0007669"/>
    <property type="project" value="TreeGrafter"/>
</dbReference>
<keyword evidence="1" id="KW-1133">Transmembrane helix</keyword>
<dbReference type="Gene3D" id="3.55.50.30">
    <property type="match status" value="1"/>
</dbReference>
<dbReference type="Pfam" id="PF04773">
    <property type="entry name" value="FecR"/>
    <property type="match status" value="1"/>
</dbReference>
<keyword evidence="1" id="KW-0472">Membrane</keyword>